<dbReference type="EMBL" id="LXYT01000003">
    <property type="protein sequence ID" value="OLY42828.1"/>
    <property type="molecule type" value="Genomic_DNA"/>
</dbReference>
<dbReference type="GeneID" id="92992548"/>
<feature type="domain" description="N-end aminoacyl transferase N-terminal" evidence="5">
    <location>
        <begin position="18"/>
        <end position="87"/>
    </location>
</feature>
<evidence type="ECO:0000259" key="6">
    <source>
        <dbReference type="Pfam" id="PF04377"/>
    </source>
</evidence>
<dbReference type="HAMAP" id="MF_00689">
    <property type="entry name" value="Bpt"/>
    <property type="match status" value="1"/>
</dbReference>
<evidence type="ECO:0000313" key="8">
    <source>
        <dbReference type="Proteomes" id="UP000187344"/>
    </source>
</evidence>
<proteinExistence type="inferred from homology"/>
<keyword evidence="3 4" id="KW-0012">Acyltransferase</keyword>
<dbReference type="Pfam" id="PF04376">
    <property type="entry name" value="ATE_N"/>
    <property type="match status" value="1"/>
</dbReference>
<comment type="catalytic activity">
    <reaction evidence="4">
        <text>N-terminal L-glutamyl-[protein] + L-leucyl-tRNA(Leu) = N-terminal L-leucyl-L-glutamyl-[protein] + tRNA(Leu) + H(+)</text>
        <dbReference type="Rhea" id="RHEA:50412"/>
        <dbReference type="Rhea" id="RHEA-COMP:9613"/>
        <dbReference type="Rhea" id="RHEA-COMP:9622"/>
        <dbReference type="Rhea" id="RHEA-COMP:12664"/>
        <dbReference type="Rhea" id="RHEA-COMP:12668"/>
        <dbReference type="ChEBI" id="CHEBI:15378"/>
        <dbReference type="ChEBI" id="CHEBI:64721"/>
        <dbReference type="ChEBI" id="CHEBI:78442"/>
        <dbReference type="ChEBI" id="CHEBI:78494"/>
        <dbReference type="ChEBI" id="CHEBI:133041"/>
        <dbReference type="EC" id="2.3.2.29"/>
    </reaction>
</comment>
<dbReference type="InterPro" id="IPR030700">
    <property type="entry name" value="N-end_Aminoacyl_Trfase"/>
</dbReference>
<evidence type="ECO:0000313" key="7">
    <source>
        <dbReference type="EMBL" id="OLY42828.1"/>
    </source>
</evidence>
<dbReference type="Proteomes" id="UP000187344">
    <property type="component" value="Unassembled WGS sequence"/>
</dbReference>
<dbReference type="GO" id="GO:0004057">
    <property type="term" value="F:arginyl-tRNA--protein transferase activity"/>
    <property type="evidence" value="ECO:0007669"/>
    <property type="project" value="InterPro"/>
</dbReference>
<dbReference type="GO" id="GO:0005737">
    <property type="term" value="C:cytoplasm"/>
    <property type="evidence" value="ECO:0007669"/>
    <property type="project" value="UniProtKB-SubCell"/>
</dbReference>
<dbReference type="RefSeq" id="WP_075870663.1">
    <property type="nucleotide sequence ID" value="NZ_CALYQA010000003.1"/>
</dbReference>
<reference evidence="7 8" key="1">
    <citation type="submission" date="2016-12" db="EMBL/GenBank/DDBJ databases">
        <title>Comparative genomics of Bartonella apis.</title>
        <authorList>
            <person name="Engel P."/>
        </authorList>
    </citation>
    <scope>NUCLEOTIDE SEQUENCE [LARGE SCALE GENOMIC DNA]</scope>
    <source>
        <strain evidence="7 8">PEB0149</strain>
    </source>
</reference>
<dbReference type="GO" id="GO:0071596">
    <property type="term" value="P:ubiquitin-dependent protein catabolic process via the N-end rule pathway"/>
    <property type="evidence" value="ECO:0007669"/>
    <property type="project" value="InterPro"/>
</dbReference>
<dbReference type="InterPro" id="IPR007472">
    <property type="entry name" value="N-end_Aminoacyl_Trfase_C"/>
</dbReference>
<dbReference type="AlphaFoldDB" id="A0A1R0F793"/>
<dbReference type="NCBIfam" id="NF002342">
    <property type="entry name" value="PRK01305.1-3"/>
    <property type="match status" value="1"/>
</dbReference>
<dbReference type="EC" id="2.3.2.29" evidence="4"/>
<keyword evidence="8" id="KW-1185">Reference proteome</keyword>
<keyword evidence="2 4" id="KW-0808">Transferase</keyword>
<dbReference type="InterPro" id="IPR007471">
    <property type="entry name" value="N-end_Aminoacyl_Trfase_N"/>
</dbReference>
<dbReference type="InterPro" id="IPR016181">
    <property type="entry name" value="Acyl_CoA_acyltransferase"/>
</dbReference>
<dbReference type="GO" id="GO:0008914">
    <property type="term" value="F:leucyl-tRNA--protein transferase activity"/>
    <property type="evidence" value="ECO:0007669"/>
    <property type="project" value="UniProtKB-UniRule"/>
</dbReference>
<dbReference type="PANTHER" id="PTHR21367:SF1">
    <property type="entry name" value="ARGINYL-TRNA--PROTEIN TRANSFERASE 1"/>
    <property type="match status" value="1"/>
</dbReference>
<dbReference type="PIRSF" id="PIRSF037208">
    <property type="entry name" value="ATE_pro_prd"/>
    <property type="match status" value="1"/>
</dbReference>
<evidence type="ECO:0000256" key="4">
    <source>
        <dbReference type="HAMAP-Rule" id="MF_00689"/>
    </source>
</evidence>
<comment type="catalytic activity">
    <reaction evidence="4">
        <text>N-terminal L-aspartyl-[protein] + L-leucyl-tRNA(Leu) = N-terminal L-leucyl-L-aspartyl-[protein] + tRNA(Leu) + H(+)</text>
        <dbReference type="Rhea" id="RHEA:50420"/>
        <dbReference type="Rhea" id="RHEA-COMP:9613"/>
        <dbReference type="Rhea" id="RHEA-COMP:9622"/>
        <dbReference type="Rhea" id="RHEA-COMP:12669"/>
        <dbReference type="Rhea" id="RHEA-COMP:12674"/>
        <dbReference type="ChEBI" id="CHEBI:15378"/>
        <dbReference type="ChEBI" id="CHEBI:64720"/>
        <dbReference type="ChEBI" id="CHEBI:78442"/>
        <dbReference type="ChEBI" id="CHEBI:78494"/>
        <dbReference type="ChEBI" id="CHEBI:133042"/>
        <dbReference type="EC" id="2.3.2.29"/>
    </reaction>
</comment>
<dbReference type="PANTHER" id="PTHR21367">
    <property type="entry name" value="ARGININE-TRNA-PROTEIN TRANSFERASE 1"/>
    <property type="match status" value="1"/>
</dbReference>
<dbReference type="NCBIfam" id="NF002341">
    <property type="entry name" value="PRK01305.1-1"/>
    <property type="match status" value="1"/>
</dbReference>
<dbReference type="Pfam" id="PF04377">
    <property type="entry name" value="ATE_C"/>
    <property type="match status" value="1"/>
</dbReference>
<dbReference type="NCBIfam" id="NF002343">
    <property type="entry name" value="PRK01305.1-4"/>
    <property type="match status" value="1"/>
</dbReference>
<protein>
    <recommendedName>
        <fullName evidence="4">Aspartate/glutamate leucyltransferase</fullName>
        <ecNumber evidence="4">2.3.2.29</ecNumber>
    </recommendedName>
</protein>
<dbReference type="SUPFAM" id="SSF55729">
    <property type="entry name" value="Acyl-CoA N-acyltransferases (Nat)"/>
    <property type="match status" value="1"/>
</dbReference>
<dbReference type="InterPro" id="IPR017138">
    <property type="entry name" value="Asp_Glu_LeuTrfase"/>
</dbReference>
<accession>A0A1R0F793</accession>
<evidence type="ECO:0000256" key="1">
    <source>
        <dbReference type="ARBA" id="ARBA00022490"/>
    </source>
</evidence>
<evidence type="ECO:0000256" key="2">
    <source>
        <dbReference type="ARBA" id="ARBA00022679"/>
    </source>
</evidence>
<comment type="caution">
    <text evidence="7">The sequence shown here is derived from an EMBL/GenBank/DDBJ whole genome shotgun (WGS) entry which is preliminary data.</text>
</comment>
<comment type="similarity">
    <text evidence="4">Belongs to the R-transferase family. Bpt subfamily.</text>
</comment>
<dbReference type="OrthoDB" id="9782022at2"/>
<evidence type="ECO:0000259" key="5">
    <source>
        <dbReference type="Pfam" id="PF04376"/>
    </source>
</evidence>
<feature type="domain" description="N-end rule aminoacyl transferase C-terminal" evidence="6">
    <location>
        <begin position="107"/>
        <end position="239"/>
    </location>
</feature>
<sequence length="249" mass="28472">MTNSNDDEPQFFLTAPAPCPYLAERWERKVFTYLTGQSANSKNSVLTQLGFRRSQNIGYRPVCDGCNACISVRIVVDDFTPDRTMKRIIKKNSGLSCEVCPPRVTNEQYALFKRYLDARHSGAGMSDMKFDDYKTMVEETVVDTSLVEYRRTPLDKSSCEDNKSPLIAAALTDKVDDGLSMVYSFYSPDESHASLGVFMILDHIRQARQLGLPYVYLGYWVKGCRKMNYKSRYSPQEHLTSRGWKLTKE</sequence>
<gene>
    <name evidence="4" type="primary">bpt</name>
    <name evidence="7" type="ORF">PEB0149_002400</name>
</gene>
<keyword evidence="1 4" id="KW-0963">Cytoplasm</keyword>
<evidence type="ECO:0000256" key="3">
    <source>
        <dbReference type="ARBA" id="ARBA00023315"/>
    </source>
</evidence>
<dbReference type="NCBIfam" id="NF002346">
    <property type="entry name" value="PRK01305.2-3"/>
    <property type="match status" value="1"/>
</dbReference>
<comment type="subcellular location">
    <subcellularLocation>
        <location evidence="4">Cytoplasm</location>
    </subcellularLocation>
</comment>
<comment type="function">
    <text evidence="4">Functions in the N-end rule pathway of protein degradation where it conjugates Leu from its aminoacyl-tRNA to the N-termini of proteins containing an N-terminal aspartate or glutamate.</text>
</comment>
<organism evidence="7 8">
    <name type="scientific">Bartonella apis</name>
    <dbReference type="NCBI Taxonomy" id="1686310"/>
    <lineage>
        <taxon>Bacteria</taxon>
        <taxon>Pseudomonadati</taxon>
        <taxon>Pseudomonadota</taxon>
        <taxon>Alphaproteobacteria</taxon>
        <taxon>Hyphomicrobiales</taxon>
        <taxon>Bartonellaceae</taxon>
        <taxon>Bartonella</taxon>
    </lineage>
</organism>
<name>A0A1R0F793_9HYPH</name>